<dbReference type="GO" id="GO:0003676">
    <property type="term" value="F:nucleic acid binding"/>
    <property type="evidence" value="ECO:0007669"/>
    <property type="project" value="InterPro"/>
</dbReference>
<dbReference type="PANTHER" id="PTHR47331">
    <property type="entry name" value="PHD-TYPE DOMAIN-CONTAINING PROTEIN"/>
    <property type="match status" value="1"/>
</dbReference>
<name>A0A183MG38_9TREM</name>
<sequence length="87" mass="9878">MDKRILLLRKGIDWHFNPPAASHWGGVWECMILSAHRVLGALVKEQSLTDECFGTFMIEAERIINNRHLVPITDDLNDLNAITPAKL</sequence>
<keyword evidence="2" id="KW-1185">Reference proteome</keyword>
<dbReference type="Gene3D" id="3.30.420.10">
    <property type="entry name" value="Ribonuclease H-like superfamily/Ribonuclease H"/>
    <property type="match status" value="1"/>
</dbReference>
<dbReference type="EMBL" id="UZAI01016861">
    <property type="protein sequence ID" value="VDP17248.1"/>
    <property type="molecule type" value="Genomic_DNA"/>
</dbReference>
<organism evidence="1 2">
    <name type="scientific">Schistosoma margrebowiei</name>
    <dbReference type="NCBI Taxonomy" id="48269"/>
    <lineage>
        <taxon>Eukaryota</taxon>
        <taxon>Metazoa</taxon>
        <taxon>Spiralia</taxon>
        <taxon>Lophotrochozoa</taxon>
        <taxon>Platyhelminthes</taxon>
        <taxon>Trematoda</taxon>
        <taxon>Digenea</taxon>
        <taxon>Strigeidida</taxon>
        <taxon>Schistosomatoidea</taxon>
        <taxon>Schistosomatidae</taxon>
        <taxon>Schistosoma</taxon>
    </lineage>
</organism>
<proteinExistence type="predicted"/>
<evidence type="ECO:0000313" key="2">
    <source>
        <dbReference type="Proteomes" id="UP000277204"/>
    </source>
</evidence>
<gene>
    <name evidence="1" type="ORF">SMRZ_LOCUS15013</name>
</gene>
<dbReference type="InterPro" id="IPR036397">
    <property type="entry name" value="RNaseH_sf"/>
</dbReference>
<reference evidence="1 2" key="1">
    <citation type="submission" date="2018-11" db="EMBL/GenBank/DDBJ databases">
        <authorList>
            <consortium name="Pathogen Informatics"/>
        </authorList>
    </citation>
    <scope>NUCLEOTIDE SEQUENCE [LARGE SCALE GENOMIC DNA]</scope>
    <source>
        <strain evidence="1 2">Zambia</strain>
    </source>
</reference>
<dbReference type="PANTHER" id="PTHR47331:SF1">
    <property type="entry name" value="GAG-LIKE PROTEIN"/>
    <property type="match status" value="1"/>
</dbReference>
<dbReference type="Proteomes" id="UP000277204">
    <property type="component" value="Unassembled WGS sequence"/>
</dbReference>
<dbReference type="STRING" id="48269.A0A183MG38"/>
<protein>
    <submittedName>
        <fullName evidence="1">Uncharacterized protein</fullName>
    </submittedName>
</protein>
<accession>A0A183MG38</accession>
<evidence type="ECO:0000313" key="1">
    <source>
        <dbReference type="EMBL" id="VDP17248.1"/>
    </source>
</evidence>
<dbReference type="AlphaFoldDB" id="A0A183MG38"/>